<dbReference type="Proteomes" id="UP001595979">
    <property type="component" value="Unassembled WGS sequence"/>
</dbReference>
<accession>A0ABW1DLR3</accession>
<comment type="caution">
    <text evidence="1">The sequence shown here is derived from an EMBL/GenBank/DDBJ whole genome shotgun (WGS) entry which is preliminary data.</text>
</comment>
<proteinExistence type="predicted"/>
<dbReference type="EMBL" id="JBHSOH010000029">
    <property type="protein sequence ID" value="MFC5849567.1"/>
    <property type="molecule type" value="Genomic_DNA"/>
</dbReference>
<evidence type="ECO:0000313" key="2">
    <source>
        <dbReference type="Proteomes" id="UP001595979"/>
    </source>
</evidence>
<evidence type="ECO:0000313" key="1">
    <source>
        <dbReference type="EMBL" id="MFC5849567.1"/>
    </source>
</evidence>
<dbReference type="RefSeq" id="WP_380050822.1">
    <property type="nucleotide sequence ID" value="NZ_JBHSOH010000029.1"/>
</dbReference>
<reference evidence="2" key="1">
    <citation type="journal article" date="2019" name="Int. J. Syst. Evol. Microbiol.">
        <title>The Global Catalogue of Microorganisms (GCM) 10K type strain sequencing project: providing services to taxonomists for standard genome sequencing and annotation.</title>
        <authorList>
            <consortium name="The Broad Institute Genomics Platform"/>
            <consortium name="The Broad Institute Genome Sequencing Center for Infectious Disease"/>
            <person name="Wu L."/>
            <person name="Ma J."/>
        </authorList>
    </citation>
    <scope>NUCLEOTIDE SEQUENCE [LARGE SCALE GENOMIC DNA]</scope>
    <source>
        <strain evidence="2">CGMCC 1.15053</strain>
    </source>
</reference>
<sequence>MEEDAHHLLARMLDEGHTEQEVYGSELAAFLQGNARRAERAILMLEGAGFIEHKGIDFTGELRWRDSRWLMTSRGVLARNALSQGENAFKITGVHVTSGDSYRMHFQGGQRGFAIGPNATVHYQEGTPPEELAQLLGQMDALIRTLPSAAKEDGEHQLAKLSEAAQGGPGAVERRRGSFMGYLDSLKYSAETVAALAELYRLGTAAFALFGAALPPLPSS</sequence>
<gene>
    <name evidence="1" type="ORF">ACFPQ6_14770</name>
</gene>
<protein>
    <submittedName>
        <fullName evidence="1">Uncharacterized protein</fullName>
    </submittedName>
</protein>
<name>A0ABW1DLR3_9DEIO</name>
<keyword evidence="2" id="KW-1185">Reference proteome</keyword>
<organism evidence="1 2">
    <name type="scientific">Deinococcus petrolearius</name>
    <dbReference type="NCBI Taxonomy" id="1751295"/>
    <lineage>
        <taxon>Bacteria</taxon>
        <taxon>Thermotogati</taxon>
        <taxon>Deinococcota</taxon>
        <taxon>Deinococci</taxon>
        <taxon>Deinococcales</taxon>
        <taxon>Deinococcaceae</taxon>
        <taxon>Deinococcus</taxon>
    </lineage>
</organism>